<evidence type="ECO:0000313" key="2">
    <source>
        <dbReference type="Proteomes" id="UP000024404"/>
    </source>
</evidence>
<reference evidence="1" key="2">
    <citation type="submission" date="2018-02" db="UniProtKB">
        <authorList>
            <consortium name="EnsemblMetazoa"/>
        </authorList>
    </citation>
    <scope>IDENTIFICATION</scope>
</reference>
<accession>A0A2K6VHW8</accession>
<dbReference type="AlphaFoldDB" id="A0A2K6VHW8"/>
<organism evidence="1 2">
    <name type="scientific">Onchocerca volvulus</name>
    <dbReference type="NCBI Taxonomy" id="6282"/>
    <lineage>
        <taxon>Eukaryota</taxon>
        <taxon>Metazoa</taxon>
        <taxon>Ecdysozoa</taxon>
        <taxon>Nematoda</taxon>
        <taxon>Chromadorea</taxon>
        <taxon>Rhabditida</taxon>
        <taxon>Spirurina</taxon>
        <taxon>Spiruromorpha</taxon>
        <taxon>Filarioidea</taxon>
        <taxon>Onchocercidae</taxon>
        <taxon>Onchocerca</taxon>
    </lineage>
</organism>
<keyword evidence="2" id="KW-1185">Reference proteome</keyword>
<dbReference type="Proteomes" id="UP000024404">
    <property type="component" value="Unassembled WGS sequence"/>
</dbReference>
<protein>
    <submittedName>
        <fullName evidence="1">Uncharacterized protein</fullName>
    </submittedName>
</protein>
<reference evidence="2" key="1">
    <citation type="submission" date="2013-10" db="EMBL/GenBank/DDBJ databases">
        <title>Genome sequencing of Onchocerca volvulus.</title>
        <authorList>
            <person name="Cotton J."/>
            <person name="Tsai J."/>
            <person name="Stanley E."/>
            <person name="Tracey A."/>
            <person name="Holroyd N."/>
            <person name="Lustigman S."/>
            <person name="Berriman M."/>
        </authorList>
    </citation>
    <scope>NUCLEOTIDE SEQUENCE</scope>
</reference>
<proteinExistence type="predicted"/>
<dbReference type="EnsemblMetazoa" id="OVOC1124.1">
    <property type="protein sequence ID" value="OVOC1124.1"/>
    <property type="gene ID" value="WBGene00237933"/>
</dbReference>
<dbReference type="EMBL" id="CMVM020000024">
    <property type="status" value="NOT_ANNOTATED_CDS"/>
    <property type="molecule type" value="Genomic_DNA"/>
</dbReference>
<sequence length="81" mass="9298">MNIQFSIQIRITITTDQILFKHFPQKELKKYNVKLPIHGFIFGKPLKIYICKLTKGRLIITDISLISSAECIVCYGICKAP</sequence>
<evidence type="ECO:0000313" key="1">
    <source>
        <dbReference type="EnsemblMetazoa" id="OVOC1124.1"/>
    </source>
</evidence>
<name>A0A2K6VHW8_ONCVO</name>